<dbReference type="AlphaFoldDB" id="A0A640SK61"/>
<dbReference type="EMBL" id="BLIN01000009">
    <property type="protein sequence ID" value="GFE11923.1"/>
    <property type="molecule type" value="Genomic_DNA"/>
</dbReference>
<evidence type="ECO:0000313" key="2">
    <source>
        <dbReference type="EMBL" id="GFE11923.1"/>
    </source>
</evidence>
<feature type="region of interest" description="Disordered" evidence="1">
    <location>
        <begin position="1"/>
        <end position="33"/>
    </location>
</feature>
<evidence type="ECO:0000256" key="1">
    <source>
        <dbReference type="SAM" id="MobiDB-lite"/>
    </source>
</evidence>
<protein>
    <submittedName>
        <fullName evidence="2">Uncharacterized protein</fullName>
    </submittedName>
</protein>
<dbReference type="RefSeq" id="WP_167538232.1">
    <property type="nucleotide sequence ID" value="NZ_BLIN01000009.1"/>
</dbReference>
<evidence type="ECO:0000313" key="3">
    <source>
        <dbReference type="Proteomes" id="UP000435837"/>
    </source>
</evidence>
<gene>
    <name evidence="2" type="ORF">Scani_81910</name>
</gene>
<comment type="caution">
    <text evidence="2">The sequence shown here is derived from an EMBL/GenBank/DDBJ whole genome shotgun (WGS) entry which is preliminary data.</text>
</comment>
<feature type="region of interest" description="Disordered" evidence="1">
    <location>
        <begin position="45"/>
        <end position="172"/>
    </location>
</feature>
<accession>A0A640SK61</accession>
<feature type="compositionally biased region" description="Low complexity" evidence="1">
    <location>
        <begin position="144"/>
        <end position="172"/>
    </location>
</feature>
<dbReference type="Proteomes" id="UP000435837">
    <property type="component" value="Unassembled WGS sequence"/>
</dbReference>
<reference evidence="2 3" key="1">
    <citation type="submission" date="2019-12" db="EMBL/GenBank/DDBJ databases">
        <title>Whole genome shotgun sequence of Streptomyces caniferus NBRC 15389.</title>
        <authorList>
            <person name="Ichikawa N."/>
            <person name="Kimura A."/>
            <person name="Kitahashi Y."/>
            <person name="Komaki H."/>
            <person name="Tamura T."/>
        </authorList>
    </citation>
    <scope>NUCLEOTIDE SEQUENCE [LARGE SCALE GENOMIC DNA]</scope>
    <source>
        <strain evidence="2 3">NBRC 15389</strain>
    </source>
</reference>
<name>A0A640SK61_9ACTN</name>
<sequence length="172" mass="17282">MHRPLPPAEQQQGLDGRSDAVSGDGQQVEVDMGALQPLRELLVGEAVSGAGPHQQALGQHRTGPAGLPREHLLEGGTVQRARPGAESAPSRLVHLAGDLGGQPAYGGAAQFGPVGGREPYGDAQAHQVQVGVEDLGGGRVQPRPAGSSTPLPAAPLLGSAAPTSASSRSARG</sequence>
<organism evidence="2 3">
    <name type="scientific">Streptomyces caniferus</name>
    <dbReference type="NCBI Taxonomy" id="285557"/>
    <lineage>
        <taxon>Bacteria</taxon>
        <taxon>Bacillati</taxon>
        <taxon>Actinomycetota</taxon>
        <taxon>Actinomycetes</taxon>
        <taxon>Kitasatosporales</taxon>
        <taxon>Streptomycetaceae</taxon>
        <taxon>Streptomyces</taxon>
    </lineage>
</organism>
<proteinExistence type="predicted"/>